<dbReference type="EMBL" id="DTGA01000036">
    <property type="protein sequence ID" value="HGB30546.1"/>
    <property type="molecule type" value="Genomic_DNA"/>
</dbReference>
<organism evidence="2">
    <name type="scientific">Dictyoglomus turgidum</name>
    <dbReference type="NCBI Taxonomy" id="513050"/>
    <lineage>
        <taxon>Bacteria</taxon>
        <taxon>Pseudomonadati</taxon>
        <taxon>Dictyoglomota</taxon>
        <taxon>Dictyoglomia</taxon>
        <taxon>Dictyoglomales</taxon>
        <taxon>Dictyoglomaceae</taxon>
        <taxon>Dictyoglomus</taxon>
    </lineage>
</organism>
<comment type="caution">
    <text evidence="2">The sequence shown here is derived from an EMBL/GenBank/DDBJ whole genome shotgun (WGS) entry which is preliminary data.</text>
</comment>
<dbReference type="AlphaFoldDB" id="A0A7C3WLE6"/>
<accession>A0A7C3WLE6</accession>
<keyword evidence="1" id="KW-0175">Coiled coil</keyword>
<sequence length="91" mass="10703">MGKNDDILKKIEEINKKVKDLETKKIRAEQELKFLQDQYNETIEELRKNGIDDVQNIPDMIISLEKEIDDMISNIESQILQIEQKLQSISD</sequence>
<evidence type="ECO:0000313" key="2">
    <source>
        <dbReference type="EMBL" id="HGB30546.1"/>
    </source>
</evidence>
<feature type="coiled-coil region" evidence="1">
    <location>
        <begin position="4"/>
        <end position="49"/>
    </location>
</feature>
<protein>
    <submittedName>
        <fullName evidence="2">Uncharacterized protein</fullName>
    </submittedName>
</protein>
<gene>
    <name evidence="2" type="ORF">ENV35_01555</name>
</gene>
<proteinExistence type="predicted"/>
<reference evidence="2" key="1">
    <citation type="journal article" date="2020" name="mSystems">
        <title>Genome- and Community-Level Interaction Insights into Carbon Utilization and Element Cycling Functions of Hydrothermarchaeota in Hydrothermal Sediment.</title>
        <authorList>
            <person name="Zhou Z."/>
            <person name="Liu Y."/>
            <person name="Xu W."/>
            <person name="Pan J."/>
            <person name="Luo Z.H."/>
            <person name="Li M."/>
        </authorList>
    </citation>
    <scope>NUCLEOTIDE SEQUENCE [LARGE SCALE GENOMIC DNA]</scope>
    <source>
        <strain evidence="2">SpSt-751</strain>
    </source>
</reference>
<evidence type="ECO:0000256" key="1">
    <source>
        <dbReference type="SAM" id="Coils"/>
    </source>
</evidence>
<name>A0A7C3WLE6_9BACT</name>